<feature type="DNA-binding region" description="OmpR/PhoB-type" evidence="6">
    <location>
        <begin position="150"/>
        <end position="256"/>
    </location>
</feature>
<evidence type="ECO:0000256" key="5">
    <source>
        <dbReference type="ARBA" id="ARBA00023163"/>
    </source>
</evidence>
<dbReference type="GO" id="GO:0006355">
    <property type="term" value="P:regulation of DNA-templated transcription"/>
    <property type="evidence" value="ECO:0007669"/>
    <property type="project" value="InterPro"/>
</dbReference>
<dbReference type="PANTHER" id="PTHR48111">
    <property type="entry name" value="REGULATOR OF RPOS"/>
    <property type="match status" value="1"/>
</dbReference>
<dbReference type="InterPro" id="IPR039420">
    <property type="entry name" value="WalR-like"/>
</dbReference>
<dbReference type="Proteomes" id="UP000216354">
    <property type="component" value="Unassembled WGS sequence"/>
</dbReference>
<dbReference type="SUPFAM" id="SSF46894">
    <property type="entry name" value="C-terminal effector domain of the bipartite response regulators"/>
    <property type="match status" value="1"/>
</dbReference>
<dbReference type="CDD" id="cd00383">
    <property type="entry name" value="trans_reg_C"/>
    <property type="match status" value="1"/>
</dbReference>
<organism evidence="8 11">
    <name type="scientific">Bordetella genomosp. 1</name>
    <dbReference type="NCBI Taxonomy" id="1395607"/>
    <lineage>
        <taxon>Bacteria</taxon>
        <taxon>Pseudomonadati</taxon>
        <taxon>Pseudomonadota</taxon>
        <taxon>Betaproteobacteria</taxon>
        <taxon>Burkholderiales</taxon>
        <taxon>Alcaligenaceae</taxon>
        <taxon>Bordetella</taxon>
    </lineage>
</organism>
<keyword evidence="1" id="KW-0597">Phosphoprotein</keyword>
<evidence type="ECO:0000313" key="9">
    <source>
        <dbReference type="EMBL" id="OZI67931.1"/>
    </source>
</evidence>
<dbReference type="GO" id="GO:0005829">
    <property type="term" value="C:cytosol"/>
    <property type="evidence" value="ECO:0007669"/>
    <property type="project" value="TreeGrafter"/>
</dbReference>
<reference evidence="8 11" key="2">
    <citation type="submission" date="2017-05" db="EMBL/GenBank/DDBJ databases">
        <title>Complete and WGS of Bordetella genogroups.</title>
        <authorList>
            <person name="Spilker T."/>
            <person name="LiPuma J."/>
        </authorList>
    </citation>
    <scope>NUCLEOTIDE SEQUENCE [LARGE SCALE GENOMIC DNA]</scope>
    <source>
        <strain evidence="8 11">AU17610</strain>
    </source>
</reference>
<dbReference type="GO" id="GO:0000156">
    <property type="term" value="F:phosphorelay response regulator activity"/>
    <property type="evidence" value="ECO:0007669"/>
    <property type="project" value="TreeGrafter"/>
</dbReference>
<dbReference type="InterPro" id="IPR016032">
    <property type="entry name" value="Sig_transdc_resp-reg_C-effctor"/>
</dbReference>
<dbReference type="RefSeq" id="WP_094828745.1">
    <property type="nucleotide sequence ID" value="NZ_NEVL01000006.1"/>
</dbReference>
<dbReference type="OrthoDB" id="9149764at2"/>
<evidence type="ECO:0000313" key="11">
    <source>
        <dbReference type="Proteomes" id="UP000217005"/>
    </source>
</evidence>
<dbReference type="Gene3D" id="1.10.10.10">
    <property type="entry name" value="Winged helix-like DNA-binding domain superfamily/Winged helix DNA-binding domain"/>
    <property type="match status" value="1"/>
</dbReference>
<evidence type="ECO:0000313" key="10">
    <source>
        <dbReference type="Proteomes" id="UP000216354"/>
    </source>
</evidence>
<dbReference type="AlphaFoldDB" id="A0A261RUR5"/>
<sequence>MNSTLDVIFLVKDDATHKQQLDNLTHLGFKVRACAEMVELYDHFARQPCPLVVLSAPLADIHIAAVRLRAMDRTVGIIAMAAFADSESRVRTLLCGADACLDAAVSGLELAAVLQSLLRRIASTAGMQWGNDALDPRAAEFDAAPAERDDIFGETPGGASKWRLANQGWTLVSPSGRSLGLTTGEREFLSRLMTAPERKISRDALLTDDMPATADGGAQRSRFVDVMISRLRRKAAHNQMALPIRAVHGWGYMFAADVAEAFHWHGDGHGR</sequence>
<dbReference type="InterPro" id="IPR036388">
    <property type="entry name" value="WH-like_DNA-bd_sf"/>
</dbReference>
<evidence type="ECO:0000313" key="8">
    <source>
        <dbReference type="EMBL" id="OZI28819.1"/>
    </source>
</evidence>
<dbReference type="Pfam" id="PF00486">
    <property type="entry name" value="Trans_reg_C"/>
    <property type="match status" value="1"/>
</dbReference>
<keyword evidence="2" id="KW-0902">Two-component regulatory system</keyword>
<keyword evidence="10" id="KW-1185">Reference proteome</keyword>
<keyword evidence="5" id="KW-0804">Transcription</keyword>
<keyword evidence="3" id="KW-0805">Transcription regulation</keyword>
<reference evidence="9 10" key="1">
    <citation type="submission" date="2017-05" db="EMBL/GenBank/DDBJ databases">
        <title>Complete and WGS of Bordetella genogroups.</title>
        <authorList>
            <person name="Spilker T."/>
            <person name="Lipuma J."/>
        </authorList>
    </citation>
    <scope>NUCLEOTIDE SEQUENCE [LARGE SCALE GENOMIC DNA]</scope>
    <source>
        <strain evidence="9 10">AU9795</strain>
    </source>
</reference>
<dbReference type="InterPro" id="IPR011006">
    <property type="entry name" value="CheY-like_superfamily"/>
</dbReference>
<evidence type="ECO:0000256" key="3">
    <source>
        <dbReference type="ARBA" id="ARBA00023015"/>
    </source>
</evidence>
<dbReference type="EMBL" id="NEVR01000001">
    <property type="protein sequence ID" value="OZI67931.1"/>
    <property type="molecule type" value="Genomic_DNA"/>
</dbReference>
<evidence type="ECO:0000256" key="2">
    <source>
        <dbReference type="ARBA" id="ARBA00023012"/>
    </source>
</evidence>
<dbReference type="SMART" id="SM00862">
    <property type="entry name" value="Trans_reg_C"/>
    <property type="match status" value="1"/>
</dbReference>
<evidence type="ECO:0000256" key="4">
    <source>
        <dbReference type="ARBA" id="ARBA00023125"/>
    </source>
</evidence>
<accession>A0A261RUR5</accession>
<feature type="domain" description="OmpR/PhoB-type" evidence="7">
    <location>
        <begin position="150"/>
        <end position="256"/>
    </location>
</feature>
<keyword evidence="4 6" id="KW-0238">DNA-binding</keyword>
<dbReference type="Gene3D" id="3.40.50.2300">
    <property type="match status" value="1"/>
</dbReference>
<dbReference type="EMBL" id="NEVL01000006">
    <property type="protein sequence ID" value="OZI28819.1"/>
    <property type="molecule type" value="Genomic_DNA"/>
</dbReference>
<dbReference type="PANTHER" id="PTHR48111:SF1">
    <property type="entry name" value="TWO-COMPONENT RESPONSE REGULATOR ORR33"/>
    <property type="match status" value="1"/>
</dbReference>
<dbReference type="GO" id="GO:0032993">
    <property type="term" value="C:protein-DNA complex"/>
    <property type="evidence" value="ECO:0007669"/>
    <property type="project" value="TreeGrafter"/>
</dbReference>
<dbReference type="SUPFAM" id="SSF52172">
    <property type="entry name" value="CheY-like"/>
    <property type="match status" value="1"/>
</dbReference>
<protein>
    <submittedName>
        <fullName evidence="8">Transcriptional regulator</fullName>
    </submittedName>
</protein>
<proteinExistence type="predicted"/>
<dbReference type="InterPro" id="IPR001867">
    <property type="entry name" value="OmpR/PhoB-type_DNA-bd"/>
</dbReference>
<gene>
    <name evidence="9" type="ORF">CAL27_00195</name>
    <name evidence="8" type="ORF">CEG14_23040</name>
</gene>
<evidence type="ECO:0000256" key="1">
    <source>
        <dbReference type="ARBA" id="ARBA00022553"/>
    </source>
</evidence>
<dbReference type="GO" id="GO:0000976">
    <property type="term" value="F:transcription cis-regulatory region binding"/>
    <property type="evidence" value="ECO:0007669"/>
    <property type="project" value="TreeGrafter"/>
</dbReference>
<dbReference type="Proteomes" id="UP000217005">
    <property type="component" value="Unassembled WGS sequence"/>
</dbReference>
<dbReference type="PROSITE" id="PS51755">
    <property type="entry name" value="OMPR_PHOB"/>
    <property type="match status" value="1"/>
</dbReference>
<evidence type="ECO:0000256" key="6">
    <source>
        <dbReference type="PROSITE-ProRule" id="PRU01091"/>
    </source>
</evidence>
<evidence type="ECO:0000259" key="7">
    <source>
        <dbReference type="PROSITE" id="PS51755"/>
    </source>
</evidence>
<name>A0A261RUR5_9BORD</name>
<comment type="caution">
    <text evidence="8">The sequence shown here is derived from an EMBL/GenBank/DDBJ whole genome shotgun (WGS) entry which is preliminary data.</text>
</comment>